<dbReference type="Pfam" id="PF04299">
    <property type="entry name" value="FMN_bind_2"/>
    <property type="match status" value="1"/>
</dbReference>
<dbReference type="EMBL" id="CAEZYM010000002">
    <property type="protein sequence ID" value="CAB4717472.1"/>
    <property type="molecule type" value="Genomic_DNA"/>
</dbReference>
<organism evidence="5">
    <name type="scientific">freshwater metagenome</name>
    <dbReference type="NCBI Taxonomy" id="449393"/>
    <lineage>
        <taxon>unclassified sequences</taxon>
        <taxon>metagenomes</taxon>
        <taxon>ecological metagenomes</taxon>
    </lineage>
</organism>
<dbReference type="InterPro" id="IPR012349">
    <property type="entry name" value="Split_barrel_FMN-bd"/>
</dbReference>
<name>A0A6J6ZRK7_9ZZZZ</name>
<reference evidence="5" key="1">
    <citation type="submission" date="2020-05" db="EMBL/GenBank/DDBJ databases">
        <authorList>
            <person name="Chiriac C."/>
            <person name="Salcher M."/>
            <person name="Ghai R."/>
            <person name="Kavagutti S V."/>
        </authorList>
    </citation>
    <scope>NUCLEOTIDE SEQUENCE</scope>
</reference>
<dbReference type="EMBL" id="CAESAE010000001">
    <property type="protein sequence ID" value="CAB4330631.1"/>
    <property type="molecule type" value="Genomic_DNA"/>
</dbReference>
<dbReference type="AlphaFoldDB" id="A0A6J6ZRK7"/>
<evidence type="ECO:0000313" key="7">
    <source>
        <dbReference type="EMBL" id="CAB4938096.1"/>
    </source>
</evidence>
<dbReference type="PANTHER" id="PTHR35802">
    <property type="entry name" value="PROTEASE SYNTHASE AND SPORULATION PROTEIN PAI 2"/>
    <property type="match status" value="1"/>
</dbReference>
<evidence type="ECO:0000313" key="3">
    <source>
        <dbReference type="EMBL" id="CAB4717472.1"/>
    </source>
</evidence>
<dbReference type="SUPFAM" id="SSF50475">
    <property type="entry name" value="FMN-binding split barrel"/>
    <property type="match status" value="1"/>
</dbReference>
<dbReference type="PANTHER" id="PTHR35802:SF1">
    <property type="entry name" value="PROTEASE SYNTHASE AND SPORULATION PROTEIN PAI 2"/>
    <property type="match status" value="1"/>
</dbReference>
<dbReference type="EMBL" id="CAFBNH010000002">
    <property type="protein sequence ID" value="CAB4938096.1"/>
    <property type="molecule type" value="Genomic_DNA"/>
</dbReference>
<sequence length="210" mass="23752">MYIPHHFKEERDEQILSFVRHFPLATLITHDQTGITANLIPFITKPGKDPQSLSLSGHLARGNNQLRDLALGNECLLVFQGPQDYVTPGWYETKKENGKVVPTWNYTTVHIWGTPLVHDDATWLRNHVGELTDTHEAQQSTPWKVEDAPEEFISKSLSAIVGLSIESVRIEGKMKISQNRSEDDRNGVIAGMGTANPELATFMQKYFRKN</sequence>
<evidence type="ECO:0000313" key="6">
    <source>
        <dbReference type="EMBL" id="CAB4867692.1"/>
    </source>
</evidence>
<accession>A0A6J6ZRK7</accession>
<dbReference type="EMBL" id="CAEZXO010000002">
    <property type="protein sequence ID" value="CAB4686360.1"/>
    <property type="molecule type" value="Genomic_DNA"/>
</dbReference>
<evidence type="ECO:0000313" key="5">
    <source>
        <dbReference type="EMBL" id="CAB4823216.1"/>
    </source>
</evidence>
<proteinExistence type="predicted"/>
<dbReference type="PIRSF" id="PIRSF010372">
    <property type="entry name" value="PaiB"/>
    <property type="match status" value="1"/>
</dbReference>
<evidence type="ECO:0000313" key="2">
    <source>
        <dbReference type="EMBL" id="CAB4686360.1"/>
    </source>
</evidence>
<gene>
    <name evidence="2" type="ORF">UFOPK2510_00331</name>
    <name evidence="3" type="ORF">UFOPK2718_00216</name>
    <name evidence="4" type="ORF">UFOPK2936_00521</name>
    <name evidence="5" type="ORF">UFOPK3174_00357</name>
    <name evidence="6" type="ORF">UFOPK3328_00865</name>
    <name evidence="7" type="ORF">UFOPK3779_00326</name>
    <name evidence="8" type="ORF">UFOPK3913_01305</name>
    <name evidence="1" type="ORF">UFOPK4107_00149</name>
</gene>
<protein>
    <submittedName>
        <fullName evidence="5">Unannotated protein</fullName>
    </submittedName>
</protein>
<evidence type="ECO:0000313" key="1">
    <source>
        <dbReference type="EMBL" id="CAB4330631.1"/>
    </source>
</evidence>
<dbReference type="EMBL" id="CAEZZW010000002">
    <property type="protein sequence ID" value="CAB4776122.1"/>
    <property type="molecule type" value="Genomic_DNA"/>
</dbReference>
<dbReference type="Gene3D" id="2.30.110.10">
    <property type="entry name" value="Electron Transport, Fmn-binding Protein, Chain A"/>
    <property type="match status" value="1"/>
</dbReference>
<evidence type="ECO:0000313" key="4">
    <source>
        <dbReference type="EMBL" id="CAB4776122.1"/>
    </source>
</evidence>
<dbReference type="InterPro" id="IPR007396">
    <property type="entry name" value="TR_PAI2-type"/>
</dbReference>
<dbReference type="EMBL" id="CAFABH010000004">
    <property type="protein sequence ID" value="CAB4823216.1"/>
    <property type="molecule type" value="Genomic_DNA"/>
</dbReference>
<dbReference type="EMBL" id="CAFBOC010000015">
    <property type="protein sequence ID" value="CAB4983689.1"/>
    <property type="molecule type" value="Genomic_DNA"/>
</dbReference>
<dbReference type="EMBL" id="CAFBLD010000005">
    <property type="protein sequence ID" value="CAB4867692.1"/>
    <property type="molecule type" value="Genomic_DNA"/>
</dbReference>
<evidence type="ECO:0000313" key="8">
    <source>
        <dbReference type="EMBL" id="CAB4983689.1"/>
    </source>
</evidence>